<proteinExistence type="predicted"/>
<dbReference type="Proteomes" id="UP000265618">
    <property type="component" value="Unassembled WGS sequence"/>
</dbReference>
<comment type="caution">
    <text evidence="1">The sequence shown here is derived from an EMBL/GenBank/DDBJ whole genome shotgun (WGS) entry which is preliminary data.</text>
</comment>
<accession>A0A9K3D5D6</accession>
<evidence type="ECO:0000313" key="2">
    <source>
        <dbReference type="Proteomes" id="UP000265618"/>
    </source>
</evidence>
<feature type="non-terminal residue" evidence="1">
    <location>
        <position position="434"/>
    </location>
</feature>
<dbReference type="AlphaFoldDB" id="A0A9K3D5D6"/>
<keyword evidence="2" id="KW-1185">Reference proteome</keyword>
<evidence type="ECO:0000313" key="1">
    <source>
        <dbReference type="EMBL" id="GIQ89319.1"/>
    </source>
</evidence>
<gene>
    <name evidence="1" type="ORF">KIPB_011755</name>
</gene>
<reference evidence="1 2" key="1">
    <citation type="journal article" date="2018" name="PLoS ONE">
        <title>The draft genome of Kipferlia bialata reveals reductive genome evolution in fornicate parasites.</title>
        <authorList>
            <person name="Tanifuji G."/>
            <person name="Takabayashi S."/>
            <person name="Kume K."/>
            <person name="Takagi M."/>
            <person name="Nakayama T."/>
            <person name="Kamikawa R."/>
            <person name="Inagaki Y."/>
            <person name="Hashimoto T."/>
        </authorList>
    </citation>
    <scope>NUCLEOTIDE SEQUENCE [LARGE SCALE GENOMIC DNA]</scope>
    <source>
        <strain evidence="1">NY0173</strain>
    </source>
</reference>
<dbReference type="EMBL" id="BDIP01004917">
    <property type="protein sequence ID" value="GIQ89319.1"/>
    <property type="molecule type" value="Genomic_DNA"/>
</dbReference>
<organism evidence="1 2">
    <name type="scientific">Kipferlia bialata</name>
    <dbReference type="NCBI Taxonomy" id="797122"/>
    <lineage>
        <taxon>Eukaryota</taxon>
        <taxon>Metamonada</taxon>
        <taxon>Carpediemonas-like organisms</taxon>
        <taxon>Kipferlia</taxon>
    </lineage>
</organism>
<feature type="non-terminal residue" evidence="1">
    <location>
        <position position="1"/>
    </location>
</feature>
<name>A0A9K3D5D6_9EUKA</name>
<sequence>TSSACTVTDSGAFACEMTFYSTSQTVYTLYRTDRVSAGNVDVYEGTATVAPGLTVLSSASVGTVYPEHSHGIPVHETFGYELRVFDEYGNEYTSAPSGVTVSVDFQGVTLQSAMAPWSSESMRYCTPESYMETVPGTYSVEISITKDGTTETVSLDTQIVHGPPVLANTVISIPEGPLAGTSRVISVTPRDADGFAVEDMVMQASWSTKDADAPIVDASGTMLYTLTVPTEVGSTALYVWFSYPDGTGTVDLQKDIAVTAGHTASFTIALMGDTPYGCGVETETPVVLSLLDAYGNAVGDDGRVCSLYRTDCPACMNTISYSDGTYIDMSMGLPVYDCGAGTADIPVTLVTEQGTEVSSSLTVPGSPDIDHTVVATSHIQATAGVSVQQLVTLFDSDGTDAGSNHSVYSTVTLDGVDTSSACTVTDSGAFACES</sequence>
<protein>
    <submittedName>
        <fullName evidence="1">Uncharacterized protein</fullName>
    </submittedName>
</protein>